<dbReference type="InterPro" id="IPR000182">
    <property type="entry name" value="GNAT_dom"/>
</dbReference>
<feature type="domain" description="N-acetyltransferase" evidence="1">
    <location>
        <begin position="113"/>
        <end position="256"/>
    </location>
</feature>
<dbReference type="GO" id="GO:0016747">
    <property type="term" value="F:acyltransferase activity, transferring groups other than amino-acyl groups"/>
    <property type="evidence" value="ECO:0007669"/>
    <property type="project" value="InterPro"/>
</dbReference>
<evidence type="ECO:0000259" key="1">
    <source>
        <dbReference type="PROSITE" id="PS51186"/>
    </source>
</evidence>
<dbReference type="CDD" id="cd04301">
    <property type="entry name" value="NAT_SF"/>
    <property type="match status" value="1"/>
</dbReference>
<protein>
    <submittedName>
        <fullName evidence="2">GNAT family N-acetyltransferase</fullName>
    </submittedName>
</protein>
<sequence>MDNREILRIALEQSAIDLNCRPEDFSRKENVVVHSAANPAARRYLELPFICDLVSYGGNIVASVLPEYKGLVRGYIDRFTAFHCFETPNLHVLNDGFSPYGMRVCFMAEYWLPDLRKLEEKPCRYEVRILEQPDFKPLYTPEWSNALCKDRAELDVLGAGAYDGDRLVGLAGCSADCGSMWQIGVDVLPEYRRQGIAAALTSRLALEILKRGKAPFYCCAWSNIASARNAIDSGFKPAWTELTVKPGAVVDRMNDI</sequence>
<dbReference type="InterPro" id="IPR027365">
    <property type="entry name" value="GNAT_acetyltra_YdfB-like"/>
</dbReference>
<comment type="caution">
    <text evidence="2">The sequence shown here is derived from an EMBL/GenBank/DDBJ whole genome shotgun (WGS) entry which is preliminary data.</text>
</comment>
<dbReference type="InterPro" id="IPR016181">
    <property type="entry name" value="Acyl_CoA_acyltransferase"/>
</dbReference>
<reference evidence="2" key="1">
    <citation type="submission" date="2020-10" db="EMBL/GenBank/DDBJ databases">
        <authorList>
            <person name="Gilroy R."/>
        </authorList>
    </citation>
    <scope>NUCLEOTIDE SEQUENCE</scope>
    <source>
        <strain evidence="2">CHK189-12415</strain>
    </source>
</reference>
<dbReference type="Gene3D" id="3.40.630.30">
    <property type="match status" value="1"/>
</dbReference>
<dbReference type="PROSITE" id="PS51186">
    <property type="entry name" value="GNAT"/>
    <property type="match status" value="1"/>
</dbReference>
<evidence type="ECO:0000313" key="2">
    <source>
        <dbReference type="EMBL" id="HIR60881.1"/>
    </source>
</evidence>
<dbReference type="EMBL" id="DVHA01000160">
    <property type="protein sequence ID" value="HIR60881.1"/>
    <property type="molecule type" value="Genomic_DNA"/>
</dbReference>
<gene>
    <name evidence="2" type="ORF">IAB37_04830</name>
</gene>
<name>A0A9D1DXM7_9FIRM</name>
<proteinExistence type="predicted"/>
<dbReference type="Proteomes" id="UP000824241">
    <property type="component" value="Unassembled WGS sequence"/>
</dbReference>
<accession>A0A9D1DXM7</accession>
<organism evidence="2 3">
    <name type="scientific">Candidatus Faecivivens stercoravium</name>
    <dbReference type="NCBI Taxonomy" id="2840803"/>
    <lineage>
        <taxon>Bacteria</taxon>
        <taxon>Bacillati</taxon>
        <taxon>Bacillota</taxon>
        <taxon>Clostridia</taxon>
        <taxon>Eubacteriales</taxon>
        <taxon>Oscillospiraceae</taxon>
        <taxon>Oscillospiraceae incertae sedis</taxon>
        <taxon>Candidatus Faecivivens</taxon>
    </lineage>
</organism>
<dbReference type="SUPFAM" id="SSF55729">
    <property type="entry name" value="Acyl-CoA N-acyltransferases (Nat)"/>
    <property type="match status" value="1"/>
</dbReference>
<evidence type="ECO:0000313" key="3">
    <source>
        <dbReference type="Proteomes" id="UP000824241"/>
    </source>
</evidence>
<dbReference type="AlphaFoldDB" id="A0A9D1DXM7"/>
<reference evidence="2" key="2">
    <citation type="journal article" date="2021" name="PeerJ">
        <title>Extensive microbial diversity within the chicken gut microbiome revealed by metagenomics and culture.</title>
        <authorList>
            <person name="Gilroy R."/>
            <person name="Ravi A."/>
            <person name="Getino M."/>
            <person name="Pursley I."/>
            <person name="Horton D.L."/>
            <person name="Alikhan N.F."/>
            <person name="Baker D."/>
            <person name="Gharbi K."/>
            <person name="Hall N."/>
            <person name="Watson M."/>
            <person name="Adriaenssens E.M."/>
            <person name="Foster-Nyarko E."/>
            <person name="Jarju S."/>
            <person name="Secka A."/>
            <person name="Antonio M."/>
            <person name="Oren A."/>
            <person name="Chaudhuri R.R."/>
            <person name="La Ragione R."/>
            <person name="Hildebrand F."/>
            <person name="Pallen M.J."/>
        </authorList>
    </citation>
    <scope>NUCLEOTIDE SEQUENCE</scope>
    <source>
        <strain evidence="2">CHK189-12415</strain>
    </source>
</reference>
<dbReference type="Pfam" id="PF12746">
    <property type="entry name" value="GNAT_acetyltran"/>
    <property type="match status" value="1"/>
</dbReference>